<dbReference type="GO" id="GO:0000981">
    <property type="term" value="F:DNA-binding transcription factor activity, RNA polymerase II-specific"/>
    <property type="evidence" value="ECO:0007669"/>
    <property type="project" value="TreeGrafter"/>
</dbReference>
<reference evidence="10" key="2">
    <citation type="submission" date="2022-10" db="EMBL/GenBank/DDBJ databases">
        <authorList>
            <consortium name="ENA_rothamsted_submissions"/>
            <consortium name="culmorum"/>
            <person name="King R."/>
        </authorList>
    </citation>
    <scope>NUCLEOTIDE SEQUENCE</scope>
</reference>
<feature type="domain" description="NF-X1-type" evidence="9">
    <location>
        <begin position="262"/>
        <end position="281"/>
    </location>
</feature>
<dbReference type="GO" id="GO:0000977">
    <property type="term" value="F:RNA polymerase II transcription regulatory region sequence-specific DNA binding"/>
    <property type="evidence" value="ECO:0007669"/>
    <property type="project" value="TreeGrafter"/>
</dbReference>
<dbReference type="InterPro" id="IPR034078">
    <property type="entry name" value="NFX1_fam"/>
</dbReference>
<dbReference type="SUPFAM" id="SSF57850">
    <property type="entry name" value="RING/U-box"/>
    <property type="match status" value="1"/>
</dbReference>
<feature type="domain" description="NF-X1-type" evidence="9">
    <location>
        <begin position="447"/>
        <end position="466"/>
    </location>
</feature>
<evidence type="ECO:0000256" key="6">
    <source>
        <dbReference type="SAM" id="Coils"/>
    </source>
</evidence>
<dbReference type="OrthoDB" id="536399at2759"/>
<evidence type="ECO:0000256" key="4">
    <source>
        <dbReference type="ARBA" id="ARBA00022771"/>
    </source>
</evidence>
<feature type="transmembrane region" description="Helical" evidence="8">
    <location>
        <begin position="827"/>
        <end position="848"/>
    </location>
</feature>
<dbReference type="PANTHER" id="PTHR12360:SF1">
    <property type="entry name" value="NF-X1-TYPE ZINC FINGER PROTEIN NFXL1"/>
    <property type="match status" value="1"/>
</dbReference>
<organism evidence="10 11">
    <name type="scientific">Phaedon cochleariae</name>
    <name type="common">Mustard beetle</name>
    <dbReference type="NCBI Taxonomy" id="80249"/>
    <lineage>
        <taxon>Eukaryota</taxon>
        <taxon>Metazoa</taxon>
        <taxon>Ecdysozoa</taxon>
        <taxon>Arthropoda</taxon>
        <taxon>Hexapoda</taxon>
        <taxon>Insecta</taxon>
        <taxon>Pterygota</taxon>
        <taxon>Neoptera</taxon>
        <taxon>Endopterygota</taxon>
        <taxon>Coleoptera</taxon>
        <taxon>Polyphaga</taxon>
        <taxon>Cucujiformia</taxon>
        <taxon>Chrysomeloidea</taxon>
        <taxon>Chrysomelidae</taxon>
        <taxon>Chrysomelinae</taxon>
        <taxon>Chrysomelini</taxon>
        <taxon>Phaedon</taxon>
    </lineage>
</organism>
<keyword evidence="5" id="KW-0862">Zinc</keyword>
<keyword evidence="4" id="KW-0863">Zinc-finger</keyword>
<keyword evidence="2" id="KW-0479">Metal-binding</keyword>
<feature type="domain" description="NF-X1-type" evidence="9">
    <location>
        <begin position="209"/>
        <end position="227"/>
    </location>
</feature>
<evidence type="ECO:0000256" key="3">
    <source>
        <dbReference type="ARBA" id="ARBA00022737"/>
    </source>
</evidence>
<protein>
    <recommendedName>
        <fullName evidence="9">NF-X1-type domain-containing protein</fullName>
    </recommendedName>
</protein>
<feature type="domain" description="NF-X1-type" evidence="9">
    <location>
        <begin position="420"/>
        <end position="439"/>
    </location>
</feature>
<feature type="coiled-coil region" evidence="6">
    <location>
        <begin position="769"/>
        <end position="799"/>
    </location>
</feature>
<dbReference type="InterPro" id="IPR000967">
    <property type="entry name" value="Znf_NFX1"/>
</dbReference>
<keyword evidence="6" id="KW-0175">Coiled coil</keyword>
<dbReference type="CDD" id="cd06008">
    <property type="entry name" value="NF-X1-zinc-finger"/>
    <property type="match status" value="4"/>
</dbReference>
<feature type="domain" description="NF-X1-type" evidence="9">
    <location>
        <begin position="368"/>
        <end position="387"/>
    </location>
</feature>
<dbReference type="AlphaFoldDB" id="A0A9P0DXD2"/>
<dbReference type="GO" id="GO:0008270">
    <property type="term" value="F:zinc ion binding"/>
    <property type="evidence" value="ECO:0007669"/>
    <property type="project" value="UniProtKB-KW"/>
</dbReference>
<dbReference type="Proteomes" id="UP001153737">
    <property type="component" value="Chromosome 8"/>
</dbReference>
<dbReference type="GO" id="GO:0005634">
    <property type="term" value="C:nucleus"/>
    <property type="evidence" value="ECO:0007669"/>
    <property type="project" value="InterPro"/>
</dbReference>
<dbReference type="Pfam" id="PF01422">
    <property type="entry name" value="zf-NF-X1"/>
    <property type="match status" value="11"/>
</dbReference>
<name>A0A9P0DXD2_PHACE</name>
<proteinExistence type="inferred from homology"/>
<dbReference type="PANTHER" id="PTHR12360">
    <property type="entry name" value="NUCLEAR TRANSCRIPTION FACTOR, X-BOX BINDING 1 NFX1"/>
    <property type="match status" value="1"/>
</dbReference>
<keyword evidence="8" id="KW-1133">Transmembrane helix</keyword>
<feature type="domain" description="NF-X1-type" evidence="9">
    <location>
        <begin position="504"/>
        <end position="524"/>
    </location>
</feature>
<gene>
    <name evidence="10" type="ORF">PHAECO_LOCUS12174</name>
</gene>
<keyword evidence="3" id="KW-0677">Repeat</keyword>
<feature type="region of interest" description="Disordered" evidence="7">
    <location>
        <begin position="1"/>
        <end position="40"/>
    </location>
</feature>
<dbReference type="EMBL" id="OU896714">
    <property type="protein sequence ID" value="CAH1179658.1"/>
    <property type="molecule type" value="Genomic_DNA"/>
</dbReference>
<keyword evidence="11" id="KW-1185">Reference proteome</keyword>
<feature type="compositionally biased region" description="Polar residues" evidence="7">
    <location>
        <begin position="1"/>
        <end position="15"/>
    </location>
</feature>
<keyword evidence="8" id="KW-0812">Transmembrane</keyword>
<evidence type="ECO:0000256" key="1">
    <source>
        <dbReference type="ARBA" id="ARBA00007269"/>
    </source>
</evidence>
<dbReference type="SMART" id="SM00438">
    <property type="entry name" value="ZnF_NFX"/>
    <property type="match status" value="10"/>
</dbReference>
<comment type="similarity">
    <text evidence="1">Belongs to the NFX1 family.</text>
</comment>
<evidence type="ECO:0000256" key="5">
    <source>
        <dbReference type="ARBA" id="ARBA00022833"/>
    </source>
</evidence>
<dbReference type="CDD" id="cd16697">
    <property type="entry name" value="RING-CH-C4HC3_NFXL1"/>
    <property type="match status" value="1"/>
</dbReference>
<evidence type="ECO:0000256" key="7">
    <source>
        <dbReference type="SAM" id="MobiDB-lite"/>
    </source>
</evidence>
<sequence>MYNQSKPRNPWNKNVQPKKHSQNNKPLPSSEAKFKEAHSKLQEAVRKHVKDYESSSDEEELESGSLIDAILKNYKHTGGENEQLGKTKLFLEETFLSGASTCLICISRVKRDDEIWNCSSCFGFFHLMCIQRWSKDTLTQQKQALEGQILVQKAKLCWCCPKCRFEYFTEDVPTKYLCFCKKTEKPKFHPFLVPHSCGDICRKNLIPNCGHSCLLLCHPGPCPPCPVTVSVSCYCGAQAPRTQRCSNKEWSCNGICGKVLECQKHTCPNPCHRGECKPCPKKSIHKCVCKSQQKLRDCASPVWHCDKICKKPLECGNHRCEEVCHDGVCDMCSLTKPRTCPCGKSTHRLPCTVETPCCQDTCEKLLDCGVHKCNQRCHKEKCGQCLETVEKLCRCGLHSKEVQCFKPYLCEVKCKRMKDCNKHPCNRKCCDENCPPCEKSCGRTLSCGNHKCISVCHRGPCYPCNQTDEVSCRCGTTKLVVPCGRKHKTKPPKCNKLCLLPPDCHHDKRENHRCHFGDCPACRQICNKNRTTCPHACPSLCHSAVLVKIEGQKASMPWEQTKPQIERKALPCPNCVVLMPVTCLGEHETNDWPCYLAKPSSCHRPCGRILECGNHSCSLPCHFVEEARDGTKSGINCEPCEGSCTRERPEGCQHLCPKPCHPGTCPPCKNMIRIKCHCGLNQLYVTCNDWRDEDKKIEIQSCRNQCPKNYECGHKCKANCHLGECPNADLCKKKVKITCKCKRIRKEFSCESVRKKLAVVECDEICLKKKEEDRKIREAAEEQRRVEEELKNKKELEKYQKMFEGKKKQRDRRSMEDEEQIGFVKKYWISMICSISVILLSSGAYYLLNM</sequence>
<reference evidence="10" key="1">
    <citation type="submission" date="2022-01" db="EMBL/GenBank/DDBJ databases">
        <authorList>
            <person name="King R."/>
        </authorList>
    </citation>
    <scope>NUCLEOTIDE SEQUENCE</scope>
</reference>
<feature type="domain" description="NF-X1-type" evidence="9">
    <location>
        <begin position="612"/>
        <end position="646"/>
    </location>
</feature>
<feature type="domain" description="NF-X1-type" evidence="9">
    <location>
        <begin position="712"/>
        <end position="733"/>
    </location>
</feature>
<evidence type="ECO:0000313" key="11">
    <source>
        <dbReference type="Proteomes" id="UP001153737"/>
    </source>
</evidence>
<feature type="domain" description="NF-X1-type" evidence="9">
    <location>
        <begin position="652"/>
        <end position="670"/>
    </location>
</feature>
<accession>A0A9P0DXD2</accession>
<evidence type="ECO:0000259" key="9">
    <source>
        <dbReference type="SMART" id="SM00438"/>
    </source>
</evidence>
<keyword evidence="8" id="KW-0472">Membrane</keyword>
<evidence type="ECO:0000256" key="2">
    <source>
        <dbReference type="ARBA" id="ARBA00022723"/>
    </source>
</evidence>
<feature type="domain" description="NF-X1-type" evidence="9">
    <location>
        <begin position="315"/>
        <end position="334"/>
    </location>
</feature>
<evidence type="ECO:0000313" key="10">
    <source>
        <dbReference type="EMBL" id="CAH1179658.1"/>
    </source>
</evidence>
<evidence type="ECO:0000256" key="8">
    <source>
        <dbReference type="SAM" id="Phobius"/>
    </source>
</evidence>